<dbReference type="AlphaFoldDB" id="A0A0J6XQI4"/>
<accession>A0A0J6XQI4</accession>
<name>A0A0J6XQI4_9ACTN</name>
<keyword evidence="1" id="KW-0472">Membrane</keyword>
<dbReference type="Proteomes" id="UP000035932">
    <property type="component" value="Unassembled WGS sequence"/>
</dbReference>
<keyword evidence="1" id="KW-0812">Transmembrane</keyword>
<keyword evidence="1" id="KW-1133">Transmembrane helix</keyword>
<comment type="caution">
    <text evidence="2">The sequence shown here is derived from an EMBL/GenBank/DDBJ whole genome shotgun (WGS) entry which is preliminary data.</text>
</comment>
<protein>
    <submittedName>
        <fullName evidence="2">Uncharacterized protein</fullName>
    </submittedName>
</protein>
<evidence type="ECO:0000256" key="1">
    <source>
        <dbReference type="SAM" id="Phobius"/>
    </source>
</evidence>
<evidence type="ECO:0000313" key="3">
    <source>
        <dbReference type="Proteomes" id="UP000035932"/>
    </source>
</evidence>
<dbReference type="EMBL" id="LFML01000056">
    <property type="protein sequence ID" value="KMO96998.1"/>
    <property type="molecule type" value="Genomic_DNA"/>
</dbReference>
<keyword evidence="3" id="KW-1185">Reference proteome</keyword>
<feature type="transmembrane region" description="Helical" evidence="1">
    <location>
        <begin position="40"/>
        <end position="60"/>
    </location>
</feature>
<organism evidence="2 3">
    <name type="scientific">Streptomyces roseus</name>
    <dbReference type="NCBI Taxonomy" id="66430"/>
    <lineage>
        <taxon>Bacteria</taxon>
        <taxon>Bacillati</taxon>
        <taxon>Actinomycetota</taxon>
        <taxon>Actinomycetes</taxon>
        <taxon>Kitasatosporales</taxon>
        <taxon>Streptomycetaceae</taxon>
        <taxon>Streptomyces</taxon>
    </lineage>
</organism>
<reference evidence="2 3" key="1">
    <citation type="submission" date="2015-06" db="EMBL/GenBank/DDBJ databases">
        <title>Recapitulation of the evolution of biosynthetic gene clusters reveals hidden chemical diversity on bacterial genomes.</title>
        <authorList>
            <person name="Cruz-Morales P."/>
            <person name="Martinez-Guerrero C."/>
            <person name="Morales-Escalante M.A."/>
            <person name="Yanez-Guerra L.A."/>
            <person name="Kopp J.F."/>
            <person name="Feldmann J."/>
            <person name="Ramos-Aboites H.E."/>
            <person name="Barona-Gomez F."/>
        </authorList>
    </citation>
    <scope>NUCLEOTIDE SEQUENCE [LARGE SCALE GENOMIC DNA]</scope>
    <source>
        <strain evidence="2 3">ATCC 31245</strain>
    </source>
</reference>
<sequence length="97" mass="10843">MDTPSVPARAEDQQKPGWVLTALFFGVTCAVLRLGEVWSWWALLWVPLLVLAIGSLVYEWRLMARSRWRMGPLDWGLLVTSHLGLAAALAAVWLAGR</sequence>
<evidence type="ECO:0000313" key="2">
    <source>
        <dbReference type="EMBL" id="KMO96998.1"/>
    </source>
</evidence>
<proteinExistence type="predicted"/>
<gene>
    <name evidence="2" type="ORF">ACS04_15085</name>
</gene>
<feature type="transmembrane region" description="Helical" evidence="1">
    <location>
        <begin position="72"/>
        <end position="95"/>
    </location>
</feature>
<feature type="transmembrane region" description="Helical" evidence="1">
    <location>
        <begin position="17"/>
        <end position="34"/>
    </location>
</feature>
<dbReference type="PATRIC" id="fig|66430.4.peg.5685"/>